<dbReference type="AlphaFoldDB" id="A0A6J4R712"/>
<gene>
    <name evidence="3" type="ORF">AVDCRST_MAG38-408</name>
</gene>
<evidence type="ECO:0000313" key="3">
    <source>
        <dbReference type="EMBL" id="CAA9463336.1"/>
    </source>
</evidence>
<name>A0A6J4R712_9ACTN</name>
<evidence type="ECO:0000256" key="1">
    <source>
        <dbReference type="SAM" id="MobiDB-lite"/>
    </source>
</evidence>
<evidence type="ECO:0000256" key="2">
    <source>
        <dbReference type="SAM" id="Phobius"/>
    </source>
</evidence>
<feature type="transmembrane region" description="Helical" evidence="2">
    <location>
        <begin position="6"/>
        <end position="26"/>
    </location>
</feature>
<proteinExistence type="predicted"/>
<keyword evidence="2" id="KW-0472">Membrane</keyword>
<organism evidence="3">
    <name type="scientific">uncultured Solirubrobacteraceae bacterium</name>
    <dbReference type="NCBI Taxonomy" id="1162706"/>
    <lineage>
        <taxon>Bacteria</taxon>
        <taxon>Bacillati</taxon>
        <taxon>Actinomycetota</taxon>
        <taxon>Thermoleophilia</taxon>
        <taxon>Solirubrobacterales</taxon>
        <taxon>Solirubrobacteraceae</taxon>
        <taxon>environmental samples</taxon>
    </lineage>
</organism>
<dbReference type="EMBL" id="CADCVJ010000022">
    <property type="protein sequence ID" value="CAA9463336.1"/>
    <property type="molecule type" value="Genomic_DNA"/>
</dbReference>
<feature type="region of interest" description="Disordered" evidence="1">
    <location>
        <begin position="30"/>
        <end position="78"/>
    </location>
</feature>
<keyword evidence="2" id="KW-0812">Transmembrane</keyword>
<reference evidence="3" key="1">
    <citation type="submission" date="2020-02" db="EMBL/GenBank/DDBJ databases">
        <authorList>
            <person name="Meier V. D."/>
        </authorList>
    </citation>
    <scope>NUCLEOTIDE SEQUENCE</scope>
    <source>
        <strain evidence="3">AVDCRST_MAG38</strain>
    </source>
</reference>
<protein>
    <submittedName>
        <fullName evidence="3">Uncharacterized protein</fullName>
    </submittedName>
</protein>
<accession>A0A6J4R712</accession>
<sequence>MTGLDLLLAVAGAAVTIMVVVGMILITPRGQVEARPEVDAEPAVPSTRPEPVERRFGPPAVASPQPQEAAVDGSARRA</sequence>
<keyword evidence="2" id="KW-1133">Transmembrane helix</keyword>